<organism evidence="1 2">
    <name type="scientific">Crenobacter oryzisoli</name>
    <dbReference type="NCBI Taxonomy" id="3056844"/>
    <lineage>
        <taxon>Bacteria</taxon>
        <taxon>Pseudomonadati</taxon>
        <taxon>Pseudomonadota</taxon>
        <taxon>Betaproteobacteria</taxon>
        <taxon>Neisseriales</taxon>
        <taxon>Neisseriaceae</taxon>
        <taxon>Crenobacter</taxon>
    </lineage>
</organism>
<protein>
    <submittedName>
        <fullName evidence="1">Dioxygenase</fullName>
    </submittedName>
</protein>
<sequence>MAIDNALDVCWNGKPDEVAFLVEFMLWECSLDQAPEREEVIEWEKVLHKRGGKFERYAKLCHDWLRQNP</sequence>
<comment type="caution">
    <text evidence="1">The sequence shown here is derived from an EMBL/GenBank/DDBJ whole genome shotgun (WGS) entry which is preliminary data.</text>
</comment>
<reference evidence="1" key="1">
    <citation type="submission" date="2023-06" db="EMBL/GenBank/DDBJ databases">
        <authorList>
            <person name="Zhang S."/>
        </authorList>
    </citation>
    <scope>NUCLEOTIDE SEQUENCE</scope>
    <source>
        <strain evidence="1">SG2303</strain>
    </source>
</reference>
<dbReference type="RefSeq" id="WP_289828717.1">
    <property type="nucleotide sequence ID" value="NZ_JAUEDK010000005.1"/>
</dbReference>
<name>A0ABT7XK92_9NEIS</name>
<evidence type="ECO:0000313" key="1">
    <source>
        <dbReference type="EMBL" id="MDN0074165.1"/>
    </source>
</evidence>
<gene>
    <name evidence="1" type="ORF">QU481_04585</name>
</gene>
<keyword evidence="1" id="KW-0560">Oxidoreductase</keyword>
<proteinExistence type="predicted"/>
<evidence type="ECO:0000313" key="2">
    <source>
        <dbReference type="Proteomes" id="UP001168540"/>
    </source>
</evidence>
<dbReference type="GO" id="GO:0051213">
    <property type="term" value="F:dioxygenase activity"/>
    <property type="evidence" value="ECO:0007669"/>
    <property type="project" value="UniProtKB-KW"/>
</dbReference>
<dbReference type="EMBL" id="JAUEDK010000005">
    <property type="protein sequence ID" value="MDN0074165.1"/>
    <property type="molecule type" value="Genomic_DNA"/>
</dbReference>
<keyword evidence="1" id="KW-0223">Dioxygenase</keyword>
<keyword evidence="2" id="KW-1185">Reference proteome</keyword>
<dbReference type="Proteomes" id="UP001168540">
    <property type="component" value="Unassembled WGS sequence"/>
</dbReference>
<accession>A0ABT7XK92</accession>